<dbReference type="AlphaFoldDB" id="A0A4P2QHM7"/>
<organism evidence="1 2">
    <name type="scientific">Sorangium cellulosum</name>
    <name type="common">Polyangium cellulosum</name>
    <dbReference type="NCBI Taxonomy" id="56"/>
    <lineage>
        <taxon>Bacteria</taxon>
        <taxon>Pseudomonadati</taxon>
        <taxon>Myxococcota</taxon>
        <taxon>Polyangia</taxon>
        <taxon>Polyangiales</taxon>
        <taxon>Polyangiaceae</taxon>
        <taxon>Sorangium</taxon>
    </lineage>
</organism>
<proteinExistence type="predicted"/>
<gene>
    <name evidence="1" type="ORF">SOCE836_014540</name>
</gene>
<dbReference type="EMBL" id="CP012672">
    <property type="protein sequence ID" value="AUX29365.1"/>
    <property type="molecule type" value="Genomic_DNA"/>
</dbReference>
<reference evidence="1 2" key="1">
    <citation type="submission" date="2015-09" db="EMBL/GenBank/DDBJ databases">
        <title>Sorangium comparison.</title>
        <authorList>
            <person name="Zaburannyi N."/>
            <person name="Bunk B."/>
            <person name="Overmann J."/>
            <person name="Mueller R."/>
        </authorList>
    </citation>
    <scope>NUCLEOTIDE SEQUENCE [LARGE SCALE GENOMIC DNA]</scope>
    <source>
        <strain evidence="1 2">So ce836</strain>
    </source>
</reference>
<protein>
    <submittedName>
        <fullName evidence="1">Uncharacterized protein</fullName>
    </submittedName>
</protein>
<evidence type="ECO:0000313" key="1">
    <source>
        <dbReference type="EMBL" id="AUX29365.1"/>
    </source>
</evidence>
<name>A0A4P2QHM7_SORCE</name>
<accession>A0A4P2QHM7</accession>
<evidence type="ECO:0000313" key="2">
    <source>
        <dbReference type="Proteomes" id="UP000295497"/>
    </source>
</evidence>
<sequence>MLAAPMLLRSRNSENVHAAPPSACQHVGYANALINEQGCIRHFEGKTLS</sequence>
<dbReference type="Proteomes" id="UP000295497">
    <property type="component" value="Chromosome"/>
</dbReference>